<keyword evidence="3" id="KW-1185">Reference proteome</keyword>
<keyword evidence="1" id="KW-0472">Membrane</keyword>
<evidence type="ECO:0000313" key="2">
    <source>
        <dbReference type="EMBL" id="MBH8587701.1"/>
    </source>
</evidence>
<evidence type="ECO:0000313" key="3">
    <source>
        <dbReference type="Proteomes" id="UP000641910"/>
    </source>
</evidence>
<proteinExistence type="predicted"/>
<feature type="transmembrane region" description="Helical" evidence="1">
    <location>
        <begin position="273"/>
        <end position="293"/>
    </location>
</feature>
<reference evidence="2 3" key="1">
    <citation type="submission" date="2020-12" db="EMBL/GenBank/DDBJ databases">
        <title>WGS of Thermoactinomyces spp.</title>
        <authorList>
            <person name="Cheng K."/>
        </authorList>
    </citation>
    <scope>NUCLEOTIDE SEQUENCE [LARGE SCALE GENOMIC DNA]</scope>
    <source>
        <strain evidence="3">CICC 10650\ACCC 41061</strain>
    </source>
</reference>
<evidence type="ECO:0000256" key="1">
    <source>
        <dbReference type="SAM" id="Phobius"/>
    </source>
</evidence>
<keyword evidence="1" id="KW-0812">Transmembrane</keyword>
<feature type="transmembrane region" description="Helical" evidence="1">
    <location>
        <begin position="131"/>
        <end position="150"/>
    </location>
</feature>
<keyword evidence="1" id="KW-1133">Transmembrane helix</keyword>
<dbReference type="Proteomes" id="UP000641910">
    <property type="component" value="Unassembled WGS sequence"/>
</dbReference>
<accession>A0ABS0QEL4</accession>
<feature type="transmembrane region" description="Helical" evidence="1">
    <location>
        <begin position="182"/>
        <end position="202"/>
    </location>
</feature>
<sequence length="493" mass="53442">MAKRLIQYLLISLMALSGIGFWHQGVVLADGIQVPTVNDEFDQFEQKEPIQQEQPVLSPPVDEQKGIVDQITEPLSEIVDWLGDKISGSWEWLKAKAAAFWDWLTEICSKMAEVVVDALSTVWEWVKKYKEYIACAVVLVIGIVLCFFPLTSGLGASILWGMGISFLVSAGLNGGINKDTFMEAAIGGVLGVLGFGIAGGLAKGLASGIGQKLIMGLKNTPGLGAVLRGGQQLLPKLPGPFQKMFSRTGLIGAVEGAGTSVADDILHNRNINVLNAIMAGVFGAGAVAVVHFATPAVNKAFTSLEPILGKTPIVKNIIMKVDGCVGNRTSAGYLAAIEIPGSCLKVLDSKTIPDEMRSPHVNLTGKIQYGESDLSQIVQAYRKKNNLSSGRNVAVFEYIQNGEYKIIIKESGYGHSERKIARELEQEGIHPEQVTRIYSELEPCVIPGGMCQPFIDKNFPNAKVTYSFEYGNTRESRRKGVNELKKSVKEIMK</sequence>
<dbReference type="EMBL" id="JAECVU010000001">
    <property type="protein sequence ID" value="MBH8587701.1"/>
    <property type="molecule type" value="Genomic_DNA"/>
</dbReference>
<gene>
    <name evidence="2" type="ORF">I8U22_02555</name>
</gene>
<dbReference type="InterPro" id="IPR032722">
    <property type="entry name" value="Deaminase_XOO_2897"/>
</dbReference>
<comment type="caution">
    <text evidence="2">The sequence shown here is derived from an EMBL/GenBank/DDBJ whole genome shotgun (WGS) entry which is preliminary data.</text>
</comment>
<protein>
    <submittedName>
        <fullName evidence="2">Uncharacterized protein</fullName>
    </submittedName>
</protein>
<name>A0ABS0QEL4_THEVU</name>
<organism evidence="2 3">
    <name type="scientific">Thermoactinomyces vulgaris</name>
    <dbReference type="NCBI Taxonomy" id="2026"/>
    <lineage>
        <taxon>Bacteria</taxon>
        <taxon>Bacillati</taxon>
        <taxon>Bacillota</taxon>
        <taxon>Bacilli</taxon>
        <taxon>Bacillales</taxon>
        <taxon>Thermoactinomycetaceae</taxon>
        <taxon>Thermoactinomyces</taxon>
    </lineage>
</organism>
<dbReference type="RefSeq" id="WP_121873985.1">
    <property type="nucleotide sequence ID" value="NZ_JACEIS010000004.1"/>
</dbReference>
<dbReference type="Pfam" id="PF14440">
    <property type="entry name" value="XOO_2897-deam"/>
    <property type="match status" value="1"/>
</dbReference>